<proteinExistence type="predicted"/>
<sequence length="144" mass="15949">MSGKYSNSPTLALSCSDRPWGRLLGLGYGALVLMALYQLQLRGHGLLAAGLLLPALWCLGCIWRGGGSAGLRLLCGARYWWLRDACASAPRPVLPDQGSICLPWLLCIALRDQETGARRRLWLWADSCEPSAWRELRRRLTLQG</sequence>
<evidence type="ECO:0000313" key="3">
    <source>
        <dbReference type="Proteomes" id="UP000477680"/>
    </source>
</evidence>
<evidence type="ECO:0000256" key="1">
    <source>
        <dbReference type="SAM" id="Phobius"/>
    </source>
</evidence>
<dbReference type="KEGG" id="kim:G3T16_02835"/>
<protein>
    <recommendedName>
        <fullName evidence="4">Toxin CptA</fullName>
    </recommendedName>
</protein>
<keyword evidence="1" id="KW-0812">Transmembrane</keyword>
<gene>
    <name evidence="2" type="ORF">G3T16_02835</name>
</gene>
<dbReference type="RefSeq" id="WP_163493739.1">
    <property type="nucleotide sequence ID" value="NZ_CP048711.1"/>
</dbReference>
<organism evidence="2 3">
    <name type="scientific">Kineobactrum salinum</name>
    <dbReference type="NCBI Taxonomy" id="2708301"/>
    <lineage>
        <taxon>Bacteria</taxon>
        <taxon>Pseudomonadati</taxon>
        <taxon>Pseudomonadota</taxon>
        <taxon>Gammaproteobacteria</taxon>
        <taxon>Cellvibrionales</taxon>
        <taxon>Halieaceae</taxon>
        <taxon>Kineobactrum</taxon>
    </lineage>
</organism>
<keyword evidence="3" id="KW-1185">Reference proteome</keyword>
<keyword evidence="1" id="KW-1133">Transmembrane helix</keyword>
<dbReference type="InterPro" id="IPR009883">
    <property type="entry name" value="YgfX"/>
</dbReference>
<feature type="transmembrane region" description="Helical" evidence="1">
    <location>
        <begin position="45"/>
        <end position="63"/>
    </location>
</feature>
<reference evidence="2 3" key="1">
    <citation type="submission" date="2020-02" db="EMBL/GenBank/DDBJ databases">
        <title>Genome sequencing for Kineobactrum sp. M2.</title>
        <authorList>
            <person name="Park S.-J."/>
        </authorList>
    </citation>
    <scope>NUCLEOTIDE SEQUENCE [LARGE SCALE GENOMIC DNA]</scope>
    <source>
        <strain evidence="2 3">M2</strain>
    </source>
</reference>
<keyword evidence="1" id="KW-0472">Membrane</keyword>
<name>A0A6C0TYL6_9GAMM</name>
<evidence type="ECO:0000313" key="2">
    <source>
        <dbReference type="EMBL" id="QIB64489.1"/>
    </source>
</evidence>
<dbReference type="PROSITE" id="PS51257">
    <property type="entry name" value="PROKAR_LIPOPROTEIN"/>
    <property type="match status" value="1"/>
</dbReference>
<dbReference type="AlphaFoldDB" id="A0A6C0TYL6"/>
<dbReference type="Proteomes" id="UP000477680">
    <property type="component" value="Chromosome"/>
</dbReference>
<evidence type="ECO:0008006" key="4">
    <source>
        <dbReference type="Google" id="ProtNLM"/>
    </source>
</evidence>
<feature type="transmembrane region" description="Helical" evidence="1">
    <location>
        <begin position="20"/>
        <end position="39"/>
    </location>
</feature>
<accession>A0A6C0TYL6</accession>
<dbReference type="Pfam" id="PF07254">
    <property type="entry name" value="Cpta_toxin"/>
    <property type="match status" value="1"/>
</dbReference>
<dbReference type="EMBL" id="CP048711">
    <property type="protein sequence ID" value="QIB64489.1"/>
    <property type="molecule type" value="Genomic_DNA"/>
</dbReference>